<evidence type="ECO:0000256" key="3">
    <source>
        <dbReference type="ARBA" id="ARBA00022475"/>
    </source>
</evidence>
<keyword evidence="6" id="KW-0406">Ion transport</keyword>
<evidence type="ECO:0000313" key="9">
    <source>
        <dbReference type="Proteomes" id="UP000232323"/>
    </source>
</evidence>
<dbReference type="PANTHER" id="PTHR33281:SF19">
    <property type="entry name" value="VOLTAGE-DEPENDENT ANION CHANNEL-FORMING PROTEIN YNEE"/>
    <property type="match status" value="1"/>
</dbReference>
<dbReference type="GO" id="GO:0005254">
    <property type="term" value="F:chloride channel activity"/>
    <property type="evidence" value="ECO:0007669"/>
    <property type="project" value="InterPro"/>
</dbReference>
<proteinExistence type="predicted"/>
<dbReference type="EMBL" id="BEGY01000010">
    <property type="protein sequence ID" value="GAX74964.1"/>
    <property type="molecule type" value="Genomic_DNA"/>
</dbReference>
<evidence type="ECO:0000313" key="8">
    <source>
        <dbReference type="EMBL" id="GAX74964.1"/>
    </source>
</evidence>
<dbReference type="STRING" id="1157962.A0A250WVU4"/>
<gene>
    <name evidence="8" type="ORF">CEUSTIGMA_g2410.t1</name>
</gene>
<dbReference type="PANTHER" id="PTHR33281">
    <property type="entry name" value="UPF0187 PROTEIN YNEE"/>
    <property type="match status" value="1"/>
</dbReference>
<keyword evidence="9" id="KW-1185">Reference proteome</keyword>
<dbReference type="Proteomes" id="UP000232323">
    <property type="component" value="Unassembled WGS sequence"/>
</dbReference>
<feature type="non-terminal residue" evidence="8">
    <location>
        <position position="178"/>
    </location>
</feature>
<evidence type="ECO:0000256" key="2">
    <source>
        <dbReference type="ARBA" id="ARBA00022448"/>
    </source>
</evidence>
<keyword evidence="4" id="KW-0812">Transmembrane</keyword>
<evidence type="ECO:0000256" key="4">
    <source>
        <dbReference type="ARBA" id="ARBA00022692"/>
    </source>
</evidence>
<evidence type="ECO:0000256" key="1">
    <source>
        <dbReference type="ARBA" id="ARBA00004651"/>
    </source>
</evidence>
<keyword evidence="5" id="KW-1133">Transmembrane helix</keyword>
<evidence type="ECO:0000256" key="5">
    <source>
        <dbReference type="ARBA" id="ARBA00022989"/>
    </source>
</evidence>
<evidence type="ECO:0000256" key="7">
    <source>
        <dbReference type="ARBA" id="ARBA00023136"/>
    </source>
</evidence>
<keyword evidence="7" id="KW-0472">Membrane</keyword>
<evidence type="ECO:0000256" key="6">
    <source>
        <dbReference type="ARBA" id="ARBA00023065"/>
    </source>
</evidence>
<comment type="caution">
    <text evidence="8">The sequence shown here is derived from an EMBL/GenBank/DDBJ whole genome shotgun (WGS) entry which is preliminary data.</text>
</comment>
<accession>A0A250WVU4</accession>
<protein>
    <submittedName>
        <fullName evidence="8">Uncharacterized protein</fullName>
    </submittedName>
</protein>
<keyword evidence="3" id="KW-1003">Cell membrane</keyword>
<dbReference type="OrthoDB" id="1368at2759"/>
<reference evidence="8 9" key="1">
    <citation type="submission" date="2017-08" db="EMBL/GenBank/DDBJ databases">
        <title>Acidophilic green algal genome provides insights into adaptation to an acidic environment.</title>
        <authorList>
            <person name="Hirooka S."/>
            <person name="Hirose Y."/>
            <person name="Kanesaki Y."/>
            <person name="Higuchi S."/>
            <person name="Fujiwara T."/>
            <person name="Onuma R."/>
            <person name="Era A."/>
            <person name="Ohbayashi R."/>
            <person name="Uzuka A."/>
            <person name="Nozaki H."/>
            <person name="Yoshikawa H."/>
            <person name="Miyagishima S.Y."/>
        </authorList>
    </citation>
    <scope>NUCLEOTIDE SEQUENCE [LARGE SCALE GENOMIC DNA]</scope>
    <source>
        <strain evidence="8 9">NIES-2499</strain>
    </source>
</reference>
<organism evidence="8 9">
    <name type="scientific">Chlamydomonas eustigma</name>
    <dbReference type="NCBI Taxonomy" id="1157962"/>
    <lineage>
        <taxon>Eukaryota</taxon>
        <taxon>Viridiplantae</taxon>
        <taxon>Chlorophyta</taxon>
        <taxon>core chlorophytes</taxon>
        <taxon>Chlorophyceae</taxon>
        <taxon>CS clade</taxon>
        <taxon>Chlamydomonadales</taxon>
        <taxon>Chlamydomonadaceae</taxon>
        <taxon>Chlamydomonas</taxon>
    </lineage>
</organism>
<dbReference type="AlphaFoldDB" id="A0A250WVU4"/>
<keyword evidence="2" id="KW-0813">Transport</keyword>
<dbReference type="InterPro" id="IPR044669">
    <property type="entry name" value="YneE/VCCN1/2-like"/>
</dbReference>
<sequence>MPYANHPHFSRKFWRRGQSIVKIPGVHVRANPGWVNLLTWEPIQKVLRKNRYEEQTIERVYEADVYPPVYDFEAWKGHRSKARYTENMLTLFRSYLLRNLSGPLLDVTIICIIVGSYETLLEGGYLPDSWPDIAMSAPEPFHQTSFALALMLVFRINRCYERWAEARSTWGIIVNTCR</sequence>
<dbReference type="Pfam" id="PF25539">
    <property type="entry name" value="Bestrophin_2"/>
    <property type="match status" value="1"/>
</dbReference>
<name>A0A250WVU4_9CHLO</name>
<comment type="subcellular location">
    <subcellularLocation>
        <location evidence="1">Cell membrane</location>
        <topology evidence="1">Multi-pass membrane protein</topology>
    </subcellularLocation>
</comment>
<dbReference type="GO" id="GO:0005886">
    <property type="term" value="C:plasma membrane"/>
    <property type="evidence" value="ECO:0007669"/>
    <property type="project" value="UniProtKB-SubCell"/>
</dbReference>